<feature type="compositionally biased region" description="Polar residues" evidence="1">
    <location>
        <begin position="64"/>
        <end position="76"/>
    </location>
</feature>
<accession>A0A914DZE0</accession>
<dbReference type="Proteomes" id="UP000887540">
    <property type="component" value="Unplaced"/>
</dbReference>
<keyword evidence="2" id="KW-1185">Reference proteome</keyword>
<evidence type="ECO:0000313" key="3">
    <source>
        <dbReference type="WBParaSite" id="ACRNAN_scaffold4636.g12986.t1"/>
    </source>
</evidence>
<protein>
    <submittedName>
        <fullName evidence="3">Uncharacterized protein</fullName>
    </submittedName>
</protein>
<dbReference type="AlphaFoldDB" id="A0A914DZE0"/>
<feature type="region of interest" description="Disordered" evidence="1">
    <location>
        <begin position="64"/>
        <end position="143"/>
    </location>
</feature>
<evidence type="ECO:0000313" key="2">
    <source>
        <dbReference type="Proteomes" id="UP000887540"/>
    </source>
</evidence>
<sequence length="143" mass="16064">MGFKPPSFKEYEDLKEEVDLEGVELGEILLEDEDLVDQDVLLPSQETEVDPENMFPQFSQALPALSQLTPRSNANPRTRVVVRRSSNIPSNKVNRTGRNSPSKKALQSSAIIRKPEISKRSSSVVKENEKTIASTRAKRQKKS</sequence>
<dbReference type="WBParaSite" id="ACRNAN_scaffold4636.g12986.t1">
    <property type="protein sequence ID" value="ACRNAN_scaffold4636.g12986.t1"/>
    <property type="gene ID" value="ACRNAN_scaffold4636.g12986"/>
</dbReference>
<organism evidence="2 3">
    <name type="scientific">Acrobeloides nanus</name>
    <dbReference type="NCBI Taxonomy" id="290746"/>
    <lineage>
        <taxon>Eukaryota</taxon>
        <taxon>Metazoa</taxon>
        <taxon>Ecdysozoa</taxon>
        <taxon>Nematoda</taxon>
        <taxon>Chromadorea</taxon>
        <taxon>Rhabditida</taxon>
        <taxon>Tylenchina</taxon>
        <taxon>Cephalobomorpha</taxon>
        <taxon>Cephaloboidea</taxon>
        <taxon>Cephalobidae</taxon>
        <taxon>Acrobeloides</taxon>
    </lineage>
</organism>
<name>A0A914DZE0_9BILA</name>
<proteinExistence type="predicted"/>
<evidence type="ECO:0000256" key="1">
    <source>
        <dbReference type="SAM" id="MobiDB-lite"/>
    </source>
</evidence>
<reference evidence="3" key="1">
    <citation type="submission" date="2022-11" db="UniProtKB">
        <authorList>
            <consortium name="WormBaseParasite"/>
        </authorList>
    </citation>
    <scope>IDENTIFICATION</scope>
</reference>
<feature type="compositionally biased region" description="Polar residues" evidence="1">
    <location>
        <begin position="84"/>
        <end position="110"/>
    </location>
</feature>